<reference evidence="5" key="1">
    <citation type="submission" date="2023-03" db="EMBL/GenBank/DDBJ databases">
        <title>Andean soil-derived lignocellulolytic bacterial consortium as a source of novel taxa and putative plastic-active enzymes.</title>
        <authorList>
            <person name="Diaz-Garcia L."/>
            <person name="Chuvochina M."/>
            <person name="Feuerriegel G."/>
            <person name="Bunk B."/>
            <person name="Sproer C."/>
            <person name="Streit W.R."/>
            <person name="Rodriguez L.M."/>
            <person name="Overmann J."/>
            <person name="Jimenez D.J."/>
        </authorList>
    </citation>
    <scope>NUCLEOTIDE SEQUENCE</scope>
    <source>
        <strain evidence="5">MAG 7</strain>
    </source>
</reference>
<dbReference type="SUPFAM" id="SSF48452">
    <property type="entry name" value="TPR-like"/>
    <property type="match status" value="2"/>
</dbReference>
<evidence type="ECO:0000313" key="5">
    <source>
        <dbReference type="EMBL" id="WEK35259.1"/>
    </source>
</evidence>
<dbReference type="PROSITE" id="PS51257">
    <property type="entry name" value="PROKAR_LIPOPROTEIN"/>
    <property type="match status" value="1"/>
</dbReference>
<name>A0AAJ5WQ87_9BACT</name>
<keyword evidence="4" id="KW-0732">Signal</keyword>
<feature type="chain" id="PRO_5042508190" evidence="4">
    <location>
        <begin position="29"/>
        <end position="337"/>
    </location>
</feature>
<dbReference type="InterPro" id="IPR013105">
    <property type="entry name" value="TPR_2"/>
</dbReference>
<dbReference type="SMART" id="SM00028">
    <property type="entry name" value="TPR"/>
    <property type="match status" value="5"/>
</dbReference>
<dbReference type="EMBL" id="CP119311">
    <property type="protein sequence ID" value="WEK35259.1"/>
    <property type="molecule type" value="Genomic_DNA"/>
</dbReference>
<dbReference type="InterPro" id="IPR050498">
    <property type="entry name" value="Ycf3"/>
</dbReference>
<organism evidence="5 6">
    <name type="scientific">Candidatus Pseudobacter hemicellulosilyticus</name>
    <dbReference type="NCBI Taxonomy" id="3121375"/>
    <lineage>
        <taxon>Bacteria</taxon>
        <taxon>Pseudomonadati</taxon>
        <taxon>Bacteroidota</taxon>
        <taxon>Chitinophagia</taxon>
        <taxon>Chitinophagales</taxon>
        <taxon>Chitinophagaceae</taxon>
        <taxon>Pseudobacter</taxon>
    </lineage>
</organism>
<dbReference type="InterPro" id="IPR019734">
    <property type="entry name" value="TPR_rpt"/>
</dbReference>
<dbReference type="PROSITE" id="PS50005">
    <property type="entry name" value="TPR"/>
    <property type="match status" value="2"/>
</dbReference>
<keyword evidence="2 3" id="KW-0802">TPR repeat</keyword>
<feature type="signal peptide" evidence="4">
    <location>
        <begin position="1"/>
        <end position="28"/>
    </location>
</feature>
<keyword evidence="1" id="KW-0677">Repeat</keyword>
<proteinExistence type="predicted"/>
<evidence type="ECO:0000256" key="4">
    <source>
        <dbReference type="SAM" id="SignalP"/>
    </source>
</evidence>
<dbReference type="InterPro" id="IPR011990">
    <property type="entry name" value="TPR-like_helical_dom_sf"/>
</dbReference>
<dbReference type="Pfam" id="PF13432">
    <property type="entry name" value="TPR_16"/>
    <property type="match status" value="1"/>
</dbReference>
<dbReference type="Pfam" id="PF14559">
    <property type="entry name" value="TPR_19"/>
    <property type="match status" value="1"/>
</dbReference>
<dbReference type="PANTHER" id="PTHR44858">
    <property type="entry name" value="TETRATRICOPEPTIDE REPEAT PROTEIN 6"/>
    <property type="match status" value="1"/>
</dbReference>
<gene>
    <name evidence="5" type="ORF">P0Y53_22440</name>
</gene>
<evidence type="ECO:0000256" key="1">
    <source>
        <dbReference type="ARBA" id="ARBA00022737"/>
    </source>
</evidence>
<dbReference type="Gene3D" id="1.25.40.10">
    <property type="entry name" value="Tetratricopeptide repeat domain"/>
    <property type="match status" value="3"/>
</dbReference>
<accession>A0AAJ5WQ87</accession>
<evidence type="ECO:0000256" key="2">
    <source>
        <dbReference type="ARBA" id="ARBA00022803"/>
    </source>
</evidence>
<evidence type="ECO:0000313" key="6">
    <source>
        <dbReference type="Proteomes" id="UP001220610"/>
    </source>
</evidence>
<evidence type="ECO:0000256" key="3">
    <source>
        <dbReference type="PROSITE-ProRule" id="PRU00339"/>
    </source>
</evidence>
<feature type="repeat" description="TPR" evidence="3">
    <location>
        <begin position="55"/>
        <end position="88"/>
    </location>
</feature>
<dbReference type="PANTHER" id="PTHR44858:SF1">
    <property type="entry name" value="UDP-N-ACETYLGLUCOSAMINE--PEPTIDE N-ACETYLGLUCOSAMINYLTRANSFERASE SPINDLY-RELATED"/>
    <property type="match status" value="1"/>
</dbReference>
<dbReference type="Proteomes" id="UP001220610">
    <property type="component" value="Chromosome"/>
</dbReference>
<dbReference type="Pfam" id="PF07719">
    <property type="entry name" value="TPR_2"/>
    <property type="match status" value="1"/>
</dbReference>
<dbReference type="Pfam" id="PF13181">
    <property type="entry name" value="TPR_8"/>
    <property type="match status" value="2"/>
</dbReference>
<protein>
    <submittedName>
        <fullName evidence="5">Tetratricopeptide repeat protein</fullName>
    </submittedName>
</protein>
<feature type="repeat" description="TPR" evidence="3">
    <location>
        <begin position="292"/>
        <end position="325"/>
    </location>
</feature>
<sequence>MMKRRMPLLNCLKAIPLGLALLVACNSADDDPRPVLQEARFKGLTDSIAQFPDNDSLYLERALLLSQSNRHELATEDYQKAWELAPAEPTALLLVSNLMLVNKPARAVELLKEGSRRWPQNTEFNRRLSEVYAQTGNAVEALQQFDLLLQRDSLNFETWMEKGGLLVRLGDTAGAIAALEKSYRLQQINYNGFTLANMYASTKDPRTVGFCDHLIAKDSSNTQPEPYFIKGTYYSDTHQYALALEQFDEAIKRDWTFTDAYLEKGIVYYEQQLFDKALEVFTFTTTVAKTSPDAWFWIGRCQEAKGNNALAIENYKKALALDKEFVEAAQRIKKLSN</sequence>
<dbReference type="AlphaFoldDB" id="A0AAJ5WQ87"/>